<dbReference type="PANTHER" id="PTHR16557">
    <property type="entry name" value="ALKYLATED DNA REPAIR PROTEIN ALKB-RELATED"/>
    <property type="match status" value="1"/>
</dbReference>
<evidence type="ECO:0000256" key="5">
    <source>
        <dbReference type="ARBA" id="ARBA00023004"/>
    </source>
</evidence>
<dbReference type="PANTHER" id="PTHR16557:SF2">
    <property type="entry name" value="NUCLEIC ACID DIOXYGENASE ALKBH1"/>
    <property type="match status" value="1"/>
</dbReference>
<evidence type="ECO:0000256" key="2">
    <source>
        <dbReference type="ARBA" id="ARBA00022723"/>
    </source>
</evidence>
<dbReference type="EMBL" id="JBEFKJ010000008">
    <property type="protein sequence ID" value="KAL2044861.1"/>
    <property type="molecule type" value="Genomic_DNA"/>
</dbReference>
<protein>
    <recommendedName>
        <fullName evidence="6">Fe2OG dioxygenase domain-containing protein</fullName>
    </recommendedName>
</protein>
<feature type="domain" description="Fe2OG dioxygenase" evidence="6">
    <location>
        <begin position="236"/>
        <end position="365"/>
    </location>
</feature>
<evidence type="ECO:0000259" key="6">
    <source>
        <dbReference type="PROSITE" id="PS51471"/>
    </source>
</evidence>
<dbReference type="Proteomes" id="UP001590950">
    <property type="component" value="Unassembled WGS sequence"/>
</dbReference>
<keyword evidence="4" id="KW-0560">Oxidoreductase</keyword>
<keyword evidence="2" id="KW-0479">Metal-binding</keyword>
<reference evidence="7 8" key="1">
    <citation type="submission" date="2024-09" db="EMBL/GenBank/DDBJ databases">
        <title>Rethinking Asexuality: The Enigmatic Case of Functional Sexual Genes in Lepraria (Stereocaulaceae).</title>
        <authorList>
            <person name="Doellman M."/>
            <person name="Sun Y."/>
            <person name="Barcenas-Pena A."/>
            <person name="Lumbsch H.T."/>
            <person name="Grewe F."/>
        </authorList>
    </citation>
    <scope>NUCLEOTIDE SEQUENCE [LARGE SCALE GENOMIC DNA]</scope>
    <source>
        <strain evidence="7 8">Mercado 3170</strain>
    </source>
</reference>
<comment type="caution">
    <text evidence="7">The sequence shown here is derived from an EMBL/GenBank/DDBJ whole genome shotgun (WGS) entry which is preliminary data.</text>
</comment>
<dbReference type="InterPro" id="IPR037151">
    <property type="entry name" value="AlkB-like_sf"/>
</dbReference>
<evidence type="ECO:0000256" key="1">
    <source>
        <dbReference type="ARBA" id="ARBA00001954"/>
    </source>
</evidence>
<proteinExistence type="predicted"/>
<dbReference type="InterPro" id="IPR027450">
    <property type="entry name" value="AlkB-like"/>
</dbReference>
<evidence type="ECO:0000256" key="3">
    <source>
        <dbReference type="ARBA" id="ARBA00022964"/>
    </source>
</evidence>
<keyword evidence="8" id="KW-1185">Reference proteome</keyword>
<comment type="cofactor">
    <cofactor evidence="1">
        <name>Fe(2+)</name>
        <dbReference type="ChEBI" id="CHEBI:29033"/>
    </cofactor>
</comment>
<dbReference type="Pfam" id="PF13532">
    <property type="entry name" value="2OG-FeII_Oxy_2"/>
    <property type="match status" value="1"/>
</dbReference>
<dbReference type="Gene3D" id="2.60.120.590">
    <property type="entry name" value="Alpha-ketoglutarate-dependent dioxygenase AlkB-like"/>
    <property type="match status" value="1"/>
</dbReference>
<name>A0ABR4AH70_9LECA</name>
<dbReference type="InterPro" id="IPR005123">
    <property type="entry name" value="Oxoglu/Fe-dep_dioxygenase_dom"/>
</dbReference>
<sequence length="366" mass="41059">MISRLMAQGDALDARERPPAFIKSVYKFYRKLSKNAFTSDAGVLDLSLGLSPANCSMVKKVDKLLRSTVYAACCHLRDGNGLASLMLGSDVEVYEARNIPGLLLIPSLVPRETQRHLLSKVLHRDLSDARHRTNVHLHHQLPYNAVQRCFPHSSELESASRALSFFNLSPTSSDLFLPVDDSIHKPLTVSQFLGRKLRWMTLGDQYDWTQKCYLLDNPPFPADIAAFVHGLFPEMVAEAAIVNVYTPGDTLSMHRDVSEKCERGLVSISLGCDGVFVVGLGSEKDGNEKSLVVRLRSGDAVFMTGPSRFAWHGVPQILPDTCPEWLRPWPATPMSDLDQDRNDPYNAWRGWISNKRINLNVRQMRD</sequence>
<evidence type="ECO:0000313" key="8">
    <source>
        <dbReference type="Proteomes" id="UP001590950"/>
    </source>
</evidence>
<keyword evidence="3" id="KW-0223">Dioxygenase</keyword>
<organism evidence="7 8">
    <name type="scientific">Stereocaulon virgatum</name>
    <dbReference type="NCBI Taxonomy" id="373712"/>
    <lineage>
        <taxon>Eukaryota</taxon>
        <taxon>Fungi</taxon>
        <taxon>Dikarya</taxon>
        <taxon>Ascomycota</taxon>
        <taxon>Pezizomycotina</taxon>
        <taxon>Lecanoromycetes</taxon>
        <taxon>OSLEUM clade</taxon>
        <taxon>Lecanoromycetidae</taxon>
        <taxon>Lecanorales</taxon>
        <taxon>Lecanorineae</taxon>
        <taxon>Stereocaulaceae</taxon>
        <taxon>Stereocaulon</taxon>
    </lineage>
</organism>
<evidence type="ECO:0000313" key="7">
    <source>
        <dbReference type="EMBL" id="KAL2044861.1"/>
    </source>
</evidence>
<evidence type="ECO:0000256" key="4">
    <source>
        <dbReference type="ARBA" id="ARBA00023002"/>
    </source>
</evidence>
<dbReference type="PROSITE" id="PS51471">
    <property type="entry name" value="FE2OG_OXY"/>
    <property type="match status" value="1"/>
</dbReference>
<accession>A0ABR4AH70</accession>
<keyword evidence="5" id="KW-0408">Iron</keyword>
<dbReference type="SUPFAM" id="SSF51197">
    <property type="entry name" value="Clavaminate synthase-like"/>
    <property type="match status" value="1"/>
</dbReference>
<dbReference type="InterPro" id="IPR004574">
    <property type="entry name" value="Alkb"/>
</dbReference>
<gene>
    <name evidence="7" type="ORF">N7G274_002636</name>
</gene>